<name>A0AAV1JTE0_9NEOP</name>
<gene>
    <name evidence="1" type="ORF">LNINA_LOCUS10594</name>
</gene>
<reference evidence="1 2" key="1">
    <citation type="submission" date="2023-11" db="EMBL/GenBank/DDBJ databases">
        <authorList>
            <person name="Okamura Y."/>
        </authorList>
    </citation>
    <scope>NUCLEOTIDE SEQUENCE [LARGE SCALE GENOMIC DNA]</scope>
</reference>
<keyword evidence="2" id="KW-1185">Reference proteome</keyword>
<dbReference type="Proteomes" id="UP001497472">
    <property type="component" value="Unassembled WGS sequence"/>
</dbReference>
<sequence length="671" mass="77815">MNVPECEHIRIRQIYNFGTNVENFIKYLEFQHKVDIRTIPQWQDAIKRLYSAEKEFKTRLQNASVRKRNIIENLYIQKYRQSPFTLTQKFARTSKVWKEIELNIQQKRKTYIKAIPESIHSFKQKYISEEQLGEDSDIRSTAHPNTEIVEPKEDIKDKLLDADIDVKSDSSVKLPAIICTNPHKLLSPLGSHCTPLSHYSSRQSTVPDQINDKELPLNLTNSIKCYPEAIKVIYNEEQLKNNHVIKFSLRNCINEWVFIRFMGIPNRINLKKFRLMPNTPVKLYAGLSMVYCLHFKLNPNATEFEGVLNFKIGHVAADTPDEILSVRFTCEYLEQRSIEVTESVLIPSTYLWKIGKVNYPCGNITIRVKDKYSYHLHIKRRDINWSEILDLDSVNSLDVQAPTTESIVQRNDDVTSQNLLSSSSKFNEIPQEEVISIDTIVSNLLMEVIDNSLQCFVLDKTYFYLEPGSVYNIRAIFTKAEHIGSHHCSYDLDFINPNNNNLVMTKRVRVFSEILPHPIQIEPIILDMTNSTVKFGFCIDYFTIINKHKFIPVTIKIKLTKKMKKLFQITPMEVLIPALSKNVFQVRLCPRSGSENSTDCVHFTIKIIVIGDKTVYENVPPFFYELLIPCSSEFKRLYGRKYFDSALDLNDDFTEASTDVGVQQSKMKNCL</sequence>
<organism evidence="1 2">
    <name type="scientific">Leptosia nina</name>
    <dbReference type="NCBI Taxonomy" id="320188"/>
    <lineage>
        <taxon>Eukaryota</taxon>
        <taxon>Metazoa</taxon>
        <taxon>Ecdysozoa</taxon>
        <taxon>Arthropoda</taxon>
        <taxon>Hexapoda</taxon>
        <taxon>Insecta</taxon>
        <taxon>Pterygota</taxon>
        <taxon>Neoptera</taxon>
        <taxon>Endopterygota</taxon>
        <taxon>Lepidoptera</taxon>
        <taxon>Glossata</taxon>
        <taxon>Ditrysia</taxon>
        <taxon>Papilionoidea</taxon>
        <taxon>Pieridae</taxon>
        <taxon>Pierinae</taxon>
        <taxon>Leptosia</taxon>
    </lineage>
</organism>
<dbReference type="EMBL" id="CAVLEF010000130">
    <property type="protein sequence ID" value="CAK1551461.1"/>
    <property type="molecule type" value="Genomic_DNA"/>
</dbReference>
<protein>
    <submittedName>
        <fullName evidence="1">Uncharacterized protein</fullName>
    </submittedName>
</protein>
<evidence type="ECO:0000313" key="2">
    <source>
        <dbReference type="Proteomes" id="UP001497472"/>
    </source>
</evidence>
<accession>A0AAV1JTE0</accession>
<evidence type="ECO:0000313" key="1">
    <source>
        <dbReference type="EMBL" id="CAK1551461.1"/>
    </source>
</evidence>
<dbReference type="AlphaFoldDB" id="A0AAV1JTE0"/>
<proteinExistence type="predicted"/>
<comment type="caution">
    <text evidence="1">The sequence shown here is derived from an EMBL/GenBank/DDBJ whole genome shotgun (WGS) entry which is preliminary data.</text>
</comment>